<keyword evidence="2" id="KW-1185">Reference proteome</keyword>
<dbReference type="InterPro" id="IPR041881">
    <property type="entry name" value="PqqD_sf"/>
</dbReference>
<dbReference type="EMBL" id="CP038267">
    <property type="protein sequence ID" value="QBR91200.1"/>
    <property type="molecule type" value="Genomic_DNA"/>
</dbReference>
<proteinExistence type="predicted"/>
<protein>
    <submittedName>
        <fullName evidence="1">PqqD family protein</fullName>
    </submittedName>
</protein>
<sequence>MTDLLPVRPHRTTESPVVRSGDSVVLTPDIAAPPVVLNQTALALWELCDGSTTVTEMVDAVSALFALEPARARADVENALRDMLATGVIR</sequence>
<name>A0A4P7GH44_9ACTN</name>
<dbReference type="Proteomes" id="UP000294894">
    <property type="component" value="Chromosome"/>
</dbReference>
<evidence type="ECO:0000313" key="1">
    <source>
        <dbReference type="EMBL" id="QBR91200.1"/>
    </source>
</evidence>
<gene>
    <name evidence="1" type="ORF">EXE57_02125</name>
</gene>
<accession>A0A4P7GH44</accession>
<dbReference type="RefSeq" id="WP_135073571.1">
    <property type="nucleotide sequence ID" value="NZ_CP038267.1"/>
</dbReference>
<dbReference type="Pfam" id="PF05402">
    <property type="entry name" value="PqqD"/>
    <property type="match status" value="1"/>
</dbReference>
<dbReference type="InterPro" id="IPR008792">
    <property type="entry name" value="PQQD"/>
</dbReference>
<dbReference type="Gene3D" id="1.10.10.1150">
    <property type="entry name" value="Coenzyme PQQ synthesis protein D (PqqD)"/>
    <property type="match status" value="1"/>
</dbReference>
<dbReference type="AlphaFoldDB" id="A0A4P7GH44"/>
<dbReference type="OrthoDB" id="5192783at2"/>
<reference evidence="1 2" key="1">
    <citation type="submission" date="2019-03" db="EMBL/GenBank/DDBJ databases">
        <title>Three New Species of Nocardioides, Nocardioides euryhalodurans sp. nov., Nocardioides seonyuensis sp. nov. and Nocardioides eburneoflavus sp. nov., Iolated from Soil.</title>
        <authorList>
            <person name="Roh S.G."/>
            <person name="Lee C."/>
            <person name="Kim M.-K."/>
            <person name="Kim S.B."/>
        </authorList>
    </citation>
    <scope>NUCLEOTIDE SEQUENCE [LARGE SCALE GENOMIC DNA]</scope>
    <source>
        <strain evidence="1 2">MMS17-SY117</strain>
    </source>
</reference>
<organism evidence="1 2">
    <name type="scientific">Nocardioides euryhalodurans</name>
    <dbReference type="NCBI Taxonomy" id="2518370"/>
    <lineage>
        <taxon>Bacteria</taxon>
        <taxon>Bacillati</taxon>
        <taxon>Actinomycetota</taxon>
        <taxon>Actinomycetes</taxon>
        <taxon>Propionibacteriales</taxon>
        <taxon>Nocardioidaceae</taxon>
        <taxon>Nocardioides</taxon>
    </lineage>
</organism>
<dbReference type="KEGG" id="noy:EXE57_02125"/>
<evidence type="ECO:0000313" key="2">
    <source>
        <dbReference type="Proteomes" id="UP000294894"/>
    </source>
</evidence>